<proteinExistence type="predicted"/>
<reference evidence="1" key="2">
    <citation type="submission" date="2021-04" db="EMBL/GenBank/DDBJ databases">
        <authorList>
            <person name="Gilroy R."/>
        </authorList>
    </citation>
    <scope>NUCLEOTIDE SEQUENCE</scope>
    <source>
        <strain evidence="1">ChiHecolR3B27-1887</strain>
    </source>
</reference>
<dbReference type="AlphaFoldDB" id="A0A9D2INS5"/>
<organism evidence="1 2">
    <name type="scientific">Candidatus Olsenella stercoravium</name>
    <dbReference type="NCBI Taxonomy" id="2838713"/>
    <lineage>
        <taxon>Bacteria</taxon>
        <taxon>Bacillati</taxon>
        <taxon>Actinomycetota</taxon>
        <taxon>Coriobacteriia</taxon>
        <taxon>Coriobacteriales</taxon>
        <taxon>Atopobiaceae</taxon>
        <taxon>Olsenella</taxon>
    </lineage>
</organism>
<accession>A0A9D2INS5</accession>
<reference evidence="1" key="1">
    <citation type="journal article" date="2021" name="PeerJ">
        <title>Extensive microbial diversity within the chicken gut microbiome revealed by metagenomics and culture.</title>
        <authorList>
            <person name="Gilroy R."/>
            <person name="Ravi A."/>
            <person name="Getino M."/>
            <person name="Pursley I."/>
            <person name="Horton D.L."/>
            <person name="Alikhan N.F."/>
            <person name="Baker D."/>
            <person name="Gharbi K."/>
            <person name="Hall N."/>
            <person name="Watson M."/>
            <person name="Adriaenssens E.M."/>
            <person name="Foster-Nyarko E."/>
            <person name="Jarju S."/>
            <person name="Secka A."/>
            <person name="Antonio M."/>
            <person name="Oren A."/>
            <person name="Chaudhuri R.R."/>
            <person name="La Ragione R."/>
            <person name="Hildebrand F."/>
            <person name="Pallen M.J."/>
        </authorList>
    </citation>
    <scope>NUCLEOTIDE SEQUENCE</scope>
    <source>
        <strain evidence="1">ChiHecolR3B27-1887</strain>
    </source>
</reference>
<evidence type="ECO:0000313" key="2">
    <source>
        <dbReference type="Proteomes" id="UP000824029"/>
    </source>
</evidence>
<name>A0A9D2INS5_9ACTN</name>
<sequence length="110" mass="11964">MLPKTSVTVIRRQEVGKDPFNTSIYENVREDVAGVLVTPGATSDLDASRPEGVRVAYTIHFPKGYGKTLKGCLVQHLGDTYRVIGDPQPYMGDGTPGPWDMAAEVERVDG</sequence>
<comment type="caution">
    <text evidence="1">The sequence shown here is derived from an EMBL/GenBank/DDBJ whole genome shotgun (WGS) entry which is preliminary data.</text>
</comment>
<evidence type="ECO:0008006" key="3">
    <source>
        <dbReference type="Google" id="ProtNLM"/>
    </source>
</evidence>
<dbReference type="Proteomes" id="UP000824029">
    <property type="component" value="Unassembled WGS sequence"/>
</dbReference>
<evidence type="ECO:0000313" key="1">
    <source>
        <dbReference type="EMBL" id="HIZ17686.1"/>
    </source>
</evidence>
<dbReference type="EMBL" id="DXBZ01000028">
    <property type="protein sequence ID" value="HIZ17686.1"/>
    <property type="molecule type" value="Genomic_DNA"/>
</dbReference>
<gene>
    <name evidence="1" type="ORF">IAA22_01015</name>
</gene>
<protein>
    <recommendedName>
        <fullName evidence="3">Phage protein</fullName>
    </recommendedName>
</protein>